<feature type="domain" description="Legumain prodomain" evidence="10">
    <location>
        <begin position="292"/>
        <end position="385"/>
    </location>
</feature>
<dbReference type="CDD" id="cd21115">
    <property type="entry name" value="legumain_C"/>
    <property type="match status" value="1"/>
</dbReference>
<dbReference type="GO" id="GO:0051603">
    <property type="term" value="P:proteolysis involved in protein catabolic process"/>
    <property type="evidence" value="ECO:0007669"/>
    <property type="project" value="TreeGrafter"/>
</dbReference>
<comment type="catalytic activity">
    <reaction evidence="1">
        <text>Hydrolysis of proteins and small molecule substrates at -Asn-|-Xaa- bonds.</text>
        <dbReference type="EC" id="3.4.22.34"/>
    </reaction>
</comment>
<dbReference type="InterPro" id="IPR046427">
    <property type="entry name" value="Legumain_prodom_sf"/>
</dbReference>
<evidence type="ECO:0000256" key="6">
    <source>
        <dbReference type="ARBA" id="ARBA00022801"/>
    </source>
</evidence>
<dbReference type="WBParaSite" id="scaffold2007_cov183.g4096">
    <property type="protein sequence ID" value="scaffold2007_cov183.g4096"/>
    <property type="gene ID" value="scaffold2007_cov183.g4096"/>
</dbReference>
<evidence type="ECO:0000256" key="8">
    <source>
        <dbReference type="PIRSR" id="PIRSR019663-1"/>
    </source>
</evidence>
<evidence type="ECO:0000259" key="10">
    <source>
        <dbReference type="Pfam" id="PF20985"/>
    </source>
</evidence>
<dbReference type="GO" id="GO:0005773">
    <property type="term" value="C:vacuole"/>
    <property type="evidence" value="ECO:0007669"/>
    <property type="project" value="GOC"/>
</dbReference>
<keyword evidence="11" id="KW-1185">Reference proteome</keyword>
<dbReference type="PANTHER" id="PTHR12000:SF42">
    <property type="entry name" value="LEGUMAIN"/>
    <property type="match status" value="1"/>
</dbReference>
<dbReference type="GO" id="GO:0004197">
    <property type="term" value="F:cysteine-type endopeptidase activity"/>
    <property type="evidence" value="ECO:0007669"/>
    <property type="project" value="UniProtKB-EC"/>
</dbReference>
<feature type="active site" evidence="8">
    <location>
        <position position="101"/>
    </location>
</feature>
<sequence length="397" mass="45252">MGTDVCHAWHTLINHGVNPENIITMMYDDIANNTQNPHKGKIFNSPEGHDVYEGVRIDYKGLDVTPENFIAVLLGDKEKTGGKRVLESTKNDKVFIYFTDHGATGLIGFPGDILSVKNFSDTLLSMHKKKKYGELTFYLEACESGSMFDEHIPESLKIYAMTAANGHESSWGCYCETEILPDNCLGDLFSVNWMDDSDKENLLQETLARQFRIVRRKTDKSHVQSFGSLNIKHEHVSEFMGSKEPKKTRKNLLSKSKPKDYPMYPSRDIPLFLLAQKLKANGDNDIMATNALQTLQKKRRYLEKQITQIVEKLVNNPVDQLHTITIYPQSITDKECHHRVVHTFNKFCFNFSENSYAMKYAFVLTNLCERGIKARQIEAVMKEHCAEAGAKTIRGII</sequence>
<name>A0A915LV11_MELJA</name>
<dbReference type="FunFam" id="3.40.50.1460:FF:000006">
    <property type="entry name" value="Legumain"/>
    <property type="match status" value="1"/>
</dbReference>
<dbReference type="InterPro" id="IPR048501">
    <property type="entry name" value="Legum_prodom"/>
</dbReference>
<keyword evidence="6" id="KW-0378">Hydrolase</keyword>
<evidence type="ECO:0000256" key="2">
    <source>
        <dbReference type="ARBA" id="ARBA00009941"/>
    </source>
</evidence>
<dbReference type="PRINTS" id="PR00776">
    <property type="entry name" value="HEMOGLOBNASE"/>
</dbReference>
<keyword evidence="4" id="KW-0645">Protease</keyword>
<dbReference type="Gene3D" id="3.40.50.1460">
    <property type="match status" value="1"/>
</dbReference>
<dbReference type="Pfam" id="PF20985">
    <property type="entry name" value="Legum_prodom"/>
    <property type="match status" value="1"/>
</dbReference>
<evidence type="ECO:0000256" key="1">
    <source>
        <dbReference type="ARBA" id="ARBA00000810"/>
    </source>
</evidence>
<protein>
    <recommendedName>
        <fullName evidence="3">legumain</fullName>
        <ecNumber evidence="3">3.4.22.34</ecNumber>
    </recommendedName>
</protein>
<dbReference type="EC" id="3.4.22.34" evidence="3"/>
<dbReference type="PIRSF" id="PIRSF019663">
    <property type="entry name" value="Legumain"/>
    <property type="match status" value="1"/>
</dbReference>
<evidence type="ECO:0000313" key="12">
    <source>
        <dbReference type="WBParaSite" id="scaffold2007_cov183.g4096"/>
    </source>
</evidence>
<dbReference type="PANTHER" id="PTHR12000">
    <property type="entry name" value="HEMOGLOBINASE FAMILY MEMBER"/>
    <property type="match status" value="1"/>
</dbReference>
<keyword evidence="5" id="KW-0732">Signal</keyword>
<evidence type="ECO:0000256" key="9">
    <source>
        <dbReference type="SAM" id="MobiDB-lite"/>
    </source>
</evidence>
<dbReference type="Gene3D" id="1.10.132.130">
    <property type="match status" value="1"/>
</dbReference>
<accession>A0A915LV11</accession>
<dbReference type="InterPro" id="IPR001096">
    <property type="entry name" value="Peptidase_C13"/>
</dbReference>
<proteinExistence type="inferred from homology"/>
<feature type="region of interest" description="Disordered" evidence="9">
    <location>
        <begin position="239"/>
        <end position="258"/>
    </location>
</feature>
<comment type="similarity">
    <text evidence="2">Belongs to the peptidase C13 family.</text>
</comment>
<organism evidence="11 12">
    <name type="scientific">Meloidogyne javanica</name>
    <name type="common">Root-knot nematode worm</name>
    <dbReference type="NCBI Taxonomy" id="6303"/>
    <lineage>
        <taxon>Eukaryota</taxon>
        <taxon>Metazoa</taxon>
        <taxon>Ecdysozoa</taxon>
        <taxon>Nematoda</taxon>
        <taxon>Chromadorea</taxon>
        <taxon>Rhabditida</taxon>
        <taxon>Tylenchina</taxon>
        <taxon>Tylenchomorpha</taxon>
        <taxon>Tylenchoidea</taxon>
        <taxon>Meloidogynidae</taxon>
        <taxon>Meloidogyninae</taxon>
        <taxon>Meloidogyne</taxon>
        <taxon>Meloidogyne incognita group</taxon>
    </lineage>
</organism>
<dbReference type="AlphaFoldDB" id="A0A915LV11"/>
<evidence type="ECO:0000256" key="5">
    <source>
        <dbReference type="ARBA" id="ARBA00022729"/>
    </source>
</evidence>
<reference evidence="12" key="1">
    <citation type="submission" date="2022-11" db="UniProtKB">
        <authorList>
            <consortium name="WormBaseParasite"/>
        </authorList>
    </citation>
    <scope>IDENTIFICATION</scope>
</reference>
<dbReference type="Pfam" id="PF01650">
    <property type="entry name" value="Peptidase_C13"/>
    <property type="match status" value="1"/>
</dbReference>
<dbReference type="Proteomes" id="UP000887561">
    <property type="component" value="Unplaced"/>
</dbReference>
<feature type="active site" description="Nucleophile" evidence="8">
    <location>
        <position position="142"/>
    </location>
</feature>
<dbReference type="GO" id="GO:0006624">
    <property type="term" value="P:vacuolar protein processing"/>
    <property type="evidence" value="ECO:0007669"/>
    <property type="project" value="TreeGrafter"/>
</dbReference>
<evidence type="ECO:0000256" key="4">
    <source>
        <dbReference type="ARBA" id="ARBA00022670"/>
    </source>
</evidence>
<evidence type="ECO:0000256" key="7">
    <source>
        <dbReference type="ARBA" id="ARBA00022807"/>
    </source>
</evidence>
<evidence type="ECO:0000313" key="11">
    <source>
        <dbReference type="Proteomes" id="UP000887561"/>
    </source>
</evidence>
<evidence type="ECO:0000256" key="3">
    <source>
        <dbReference type="ARBA" id="ARBA00012628"/>
    </source>
</evidence>
<keyword evidence="7" id="KW-0788">Thiol protease</keyword>